<dbReference type="EMBL" id="JAMYJR010000062">
    <property type="protein sequence ID" value="MCO8277689.1"/>
    <property type="molecule type" value="Genomic_DNA"/>
</dbReference>
<sequence length="134" mass="14234">MERRMGTSTLVGTAADQIVTPAAGHDDTAVVELHGDIDLAVVEQLRDCVTSRLERGADVVVDLTDVTLIDCASLGTLVQADELADRRGRRMCLAAPAAVVRRTLAGAGLHGSFATYSDRNQALRALHPQSPSDR</sequence>
<dbReference type="PANTHER" id="PTHR33495:SF2">
    <property type="entry name" value="ANTI-SIGMA FACTOR ANTAGONIST TM_1081-RELATED"/>
    <property type="match status" value="1"/>
</dbReference>
<dbReference type="PANTHER" id="PTHR33495">
    <property type="entry name" value="ANTI-SIGMA FACTOR ANTAGONIST TM_1081-RELATED-RELATED"/>
    <property type="match status" value="1"/>
</dbReference>
<proteinExistence type="inferred from homology"/>
<dbReference type="PROSITE" id="PS50801">
    <property type="entry name" value="STAS"/>
    <property type="match status" value="1"/>
</dbReference>
<evidence type="ECO:0000259" key="3">
    <source>
        <dbReference type="PROSITE" id="PS50801"/>
    </source>
</evidence>
<dbReference type="Pfam" id="PF01740">
    <property type="entry name" value="STAS"/>
    <property type="match status" value="1"/>
</dbReference>
<dbReference type="Proteomes" id="UP001523369">
    <property type="component" value="Unassembled WGS sequence"/>
</dbReference>
<gene>
    <name evidence="4" type="ORF">M1L60_44655</name>
</gene>
<dbReference type="SUPFAM" id="SSF52091">
    <property type="entry name" value="SpoIIaa-like"/>
    <property type="match status" value="1"/>
</dbReference>
<protein>
    <recommendedName>
        <fullName evidence="2">Anti-sigma factor antagonist</fullName>
    </recommendedName>
</protein>
<comment type="caution">
    <text evidence="4">The sequence shown here is derived from an EMBL/GenBank/DDBJ whole genome shotgun (WGS) entry which is preliminary data.</text>
</comment>
<reference evidence="4 5" key="1">
    <citation type="submission" date="2022-06" db="EMBL/GenBank/DDBJ databases">
        <title>New Species of the Genus Actinoplanes, ActinopZanes ferrugineus.</title>
        <authorList>
            <person name="Ding P."/>
        </authorList>
    </citation>
    <scope>NUCLEOTIDE SEQUENCE [LARGE SCALE GENOMIC DNA]</scope>
    <source>
        <strain evidence="4 5">TRM88003</strain>
    </source>
</reference>
<dbReference type="RefSeq" id="WP_253243696.1">
    <property type="nucleotide sequence ID" value="NZ_JAMYJR010000062.1"/>
</dbReference>
<keyword evidence="5" id="KW-1185">Reference proteome</keyword>
<dbReference type="InterPro" id="IPR002645">
    <property type="entry name" value="STAS_dom"/>
</dbReference>
<dbReference type="CDD" id="cd07043">
    <property type="entry name" value="STAS_anti-anti-sigma_factors"/>
    <property type="match status" value="1"/>
</dbReference>
<comment type="similarity">
    <text evidence="1 2">Belongs to the anti-sigma-factor antagonist family.</text>
</comment>
<dbReference type="InterPro" id="IPR036513">
    <property type="entry name" value="STAS_dom_sf"/>
</dbReference>
<name>A0ABT1E3H1_9ACTN</name>
<dbReference type="NCBIfam" id="TIGR00377">
    <property type="entry name" value="ant_ant_sig"/>
    <property type="match status" value="1"/>
</dbReference>
<evidence type="ECO:0000313" key="5">
    <source>
        <dbReference type="Proteomes" id="UP001523369"/>
    </source>
</evidence>
<evidence type="ECO:0000256" key="2">
    <source>
        <dbReference type="RuleBase" id="RU003749"/>
    </source>
</evidence>
<evidence type="ECO:0000256" key="1">
    <source>
        <dbReference type="ARBA" id="ARBA00009013"/>
    </source>
</evidence>
<evidence type="ECO:0000313" key="4">
    <source>
        <dbReference type="EMBL" id="MCO8277689.1"/>
    </source>
</evidence>
<organism evidence="4 5">
    <name type="scientific">Paractinoplanes aksuensis</name>
    <dbReference type="NCBI Taxonomy" id="2939490"/>
    <lineage>
        <taxon>Bacteria</taxon>
        <taxon>Bacillati</taxon>
        <taxon>Actinomycetota</taxon>
        <taxon>Actinomycetes</taxon>
        <taxon>Micromonosporales</taxon>
        <taxon>Micromonosporaceae</taxon>
        <taxon>Paractinoplanes</taxon>
    </lineage>
</organism>
<dbReference type="InterPro" id="IPR003658">
    <property type="entry name" value="Anti-sigma_ant"/>
</dbReference>
<dbReference type="Gene3D" id="3.30.750.24">
    <property type="entry name" value="STAS domain"/>
    <property type="match status" value="1"/>
</dbReference>
<accession>A0ABT1E3H1</accession>
<feature type="domain" description="STAS" evidence="3">
    <location>
        <begin position="26"/>
        <end position="126"/>
    </location>
</feature>